<dbReference type="Proteomes" id="UP000002164">
    <property type="component" value="Chromosome"/>
</dbReference>
<dbReference type="GO" id="GO:0006777">
    <property type="term" value="P:Mo-molybdopterin cofactor biosynthetic process"/>
    <property type="evidence" value="ECO:0007669"/>
    <property type="project" value="UniProtKB-UniRule"/>
</dbReference>
<protein>
    <recommendedName>
        <fullName evidence="4 6">Molybdenum cofactor biosynthesis protein B</fullName>
    </recommendedName>
</protein>
<dbReference type="NCBIfam" id="TIGR00177">
    <property type="entry name" value="molyb_syn"/>
    <property type="match status" value="1"/>
</dbReference>
<evidence type="ECO:0000256" key="2">
    <source>
        <dbReference type="ARBA" id="ARBA00005046"/>
    </source>
</evidence>
<dbReference type="Gene3D" id="3.40.980.10">
    <property type="entry name" value="MoaB/Mog-like domain"/>
    <property type="match status" value="1"/>
</dbReference>
<dbReference type="InterPro" id="IPR001453">
    <property type="entry name" value="MoaB/Mog_dom"/>
</dbReference>
<dbReference type="SMART" id="SM00852">
    <property type="entry name" value="MoCF_biosynth"/>
    <property type="match status" value="1"/>
</dbReference>
<organism evidence="8 9">
    <name type="scientific">Lysinibacillus sphaericus (strain C3-41)</name>
    <dbReference type="NCBI Taxonomy" id="444177"/>
    <lineage>
        <taxon>Bacteria</taxon>
        <taxon>Bacillati</taxon>
        <taxon>Bacillota</taxon>
        <taxon>Bacilli</taxon>
        <taxon>Bacillales</taxon>
        <taxon>Bacillaceae</taxon>
        <taxon>Lysinibacillus</taxon>
    </lineage>
</organism>
<dbReference type="PANTHER" id="PTHR43232:SF2">
    <property type="entry name" value="MOLYBDENUM COFACTOR BIOSYNTHESIS PROTEIN B"/>
    <property type="match status" value="1"/>
</dbReference>
<dbReference type="FunFam" id="3.40.980.10:FF:000006">
    <property type="entry name" value="Molybdenum cofactor biosynthesis protein B"/>
    <property type="match status" value="1"/>
</dbReference>
<name>B1HQT1_LYSSC</name>
<sequence length="183" mass="20487">MEHFLLKNSHNARKGGRSTLHPTHLQQPIHAAILTVSDTRTKAEDLAGQRIHSLLLEATFEVVDYQITRDEPLDISEHIHTWCNHANINAIIVTGGTGFTPRDQTYDTILPLFEKEMMGFGELFRTLSYEEIGPKAMFSRATAGSRHQTAIYVLPGSTNAVTLAMTKLILPTIQHFVGELNRL</sequence>
<feature type="domain" description="MoaB/Mog" evidence="7">
    <location>
        <begin position="32"/>
        <end position="176"/>
    </location>
</feature>
<evidence type="ECO:0000259" key="7">
    <source>
        <dbReference type="SMART" id="SM00852"/>
    </source>
</evidence>
<comment type="function">
    <text evidence="1 6">May be involved in the biosynthesis of molybdopterin.</text>
</comment>
<dbReference type="HOGENOM" id="CLU_077358_2_3_9"/>
<evidence type="ECO:0000256" key="5">
    <source>
        <dbReference type="ARBA" id="ARBA00023150"/>
    </source>
</evidence>
<evidence type="ECO:0000256" key="3">
    <source>
        <dbReference type="ARBA" id="ARBA00006112"/>
    </source>
</evidence>
<dbReference type="InterPro" id="IPR036425">
    <property type="entry name" value="MoaB/Mog-like_dom_sf"/>
</dbReference>
<dbReference type="InterPro" id="IPR012245">
    <property type="entry name" value="MoaB"/>
</dbReference>
<dbReference type="PANTHER" id="PTHR43232">
    <property type="entry name" value="MOLYBDENUM COFACTOR BIOSYNTHESIS PROTEIN B"/>
    <property type="match status" value="1"/>
</dbReference>
<evidence type="ECO:0000313" key="8">
    <source>
        <dbReference type="EMBL" id="ACA40818.1"/>
    </source>
</evidence>
<dbReference type="AlphaFoldDB" id="B1HQT1"/>
<evidence type="ECO:0000256" key="4">
    <source>
        <dbReference type="ARBA" id="ARBA00015262"/>
    </source>
</evidence>
<comment type="pathway">
    <text evidence="2 6">Cofactor biosynthesis; molybdopterin biosynthesis.</text>
</comment>
<evidence type="ECO:0000256" key="1">
    <source>
        <dbReference type="ARBA" id="ARBA00003487"/>
    </source>
</evidence>
<proteinExistence type="inferred from homology"/>
<dbReference type="GO" id="GO:0005829">
    <property type="term" value="C:cytosol"/>
    <property type="evidence" value="ECO:0007669"/>
    <property type="project" value="TreeGrafter"/>
</dbReference>
<gene>
    <name evidence="8" type="ordered locus">Bsph_3318</name>
</gene>
<evidence type="ECO:0000256" key="6">
    <source>
        <dbReference type="PIRNR" id="PIRNR006443"/>
    </source>
</evidence>
<dbReference type="CDD" id="cd00886">
    <property type="entry name" value="MogA_MoaB"/>
    <property type="match status" value="1"/>
</dbReference>
<evidence type="ECO:0000313" key="9">
    <source>
        <dbReference type="Proteomes" id="UP000002164"/>
    </source>
</evidence>
<dbReference type="EnsemblBacteria" id="ACA40818">
    <property type="protein sequence ID" value="ACA40818"/>
    <property type="gene ID" value="Bsph_3318"/>
</dbReference>
<comment type="similarity">
    <text evidence="3 6">Belongs to the MoaB/Mog family.</text>
</comment>
<dbReference type="Pfam" id="PF00994">
    <property type="entry name" value="MoCF_biosynth"/>
    <property type="match status" value="1"/>
</dbReference>
<accession>B1HQT1</accession>
<reference evidence="8 9" key="1">
    <citation type="journal article" date="2008" name="J. Bacteriol.">
        <title>Complete genome sequence of the mosquitocidal bacterium Bacillus sphaericus C3-41 and comparison with those of closely related Bacillus species.</title>
        <authorList>
            <person name="Hu X."/>
            <person name="Fan W."/>
            <person name="Han B."/>
            <person name="Liu H."/>
            <person name="Zheng D."/>
            <person name="Li Q."/>
            <person name="Dong W."/>
            <person name="Yan J."/>
            <person name="Gao M."/>
            <person name="Berry C."/>
            <person name="Yuan Z."/>
        </authorList>
    </citation>
    <scope>NUCLEOTIDE SEQUENCE [LARGE SCALE GENOMIC DNA]</scope>
    <source>
        <strain evidence="8 9">C3-41</strain>
    </source>
</reference>
<dbReference type="EMBL" id="CP000817">
    <property type="protein sequence ID" value="ACA40818.1"/>
    <property type="molecule type" value="Genomic_DNA"/>
</dbReference>
<dbReference type="KEGG" id="lsp:Bsph_3318"/>
<dbReference type="PIRSF" id="PIRSF006443">
    <property type="entry name" value="MoaB"/>
    <property type="match status" value="1"/>
</dbReference>
<keyword evidence="5 6" id="KW-0501">Molybdenum cofactor biosynthesis</keyword>
<dbReference type="UniPathway" id="UPA00344"/>
<dbReference type="SUPFAM" id="SSF53218">
    <property type="entry name" value="Molybdenum cofactor biosynthesis proteins"/>
    <property type="match status" value="1"/>
</dbReference>